<evidence type="ECO:0000313" key="2">
    <source>
        <dbReference type="EMBL" id="KAK4746143.1"/>
    </source>
</evidence>
<name>A0AAN7GK26_9MYRT</name>
<keyword evidence="1" id="KW-0812">Transmembrane</keyword>
<reference evidence="2 3" key="1">
    <citation type="journal article" date="2023" name="Hortic Res">
        <title>Pangenome of water caltrop reveals structural variations and asymmetric subgenome divergence after allopolyploidization.</title>
        <authorList>
            <person name="Zhang X."/>
            <person name="Chen Y."/>
            <person name="Wang L."/>
            <person name="Yuan Y."/>
            <person name="Fang M."/>
            <person name="Shi L."/>
            <person name="Lu R."/>
            <person name="Comes H.P."/>
            <person name="Ma Y."/>
            <person name="Chen Y."/>
            <person name="Huang G."/>
            <person name="Zhou Y."/>
            <person name="Zheng Z."/>
            <person name="Qiu Y."/>
        </authorList>
    </citation>
    <scope>NUCLEOTIDE SEQUENCE [LARGE SCALE GENOMIC DNA]</scope>
    <source>
        <tissue evidence="2">Roots</tissue>
    </source>
</reference>
<dbReference type="PANTHER" id="PTHR33726">
    <property type="entry name" value="TRANSMEMBRANE PROTEIN"/>
    <property type="match status" value="1"/>
</dbReference>
<dbReference type="AlphaFoldDB" id="A0AAN7GK26"/>
<proteinExistence type="predicted"/>
<evidence type="ECO:0000313" key="3">
    <source>
        <dbReference type="Proteomes" id="UP001345219"/>
    </source>
</evidence>
<sequence length="114" mass="13211">MSTCRILWRKNDSVKASLSLEEQGEGWGRKLYFFTLHSGFDNCSENARTISFPFGTSIFRWPRVVSTYQGVLQRWPEIDFNFLDEVIWSLVTVLESVALVSMLCFFFLFCGCTV</sequence>
<feature type="transmembrane region" description="Helical" evidence="1">
    <location>
        <begin position="86"/>
        <end position="110"/>
    </location>
</feature>
<protein>
    <submittedName>
        <fullName evidence="2">Uncharacterized protein</fullName>
    </submittedName>
</protein>
<dbReference type="PANTHER" id="PTHR33726:SF19">
    <property type="entry name" value="OS03G0313800 PROTEIN"/>
    <property type="match status" value="1"/>
</dbReference>
<gene>
    <name evidence="2" type="ORF">SAY87_012455</name>
</gene>
<accession>A0AAN7GK26</accession>
<keyword evidence="3" id="KW-1185">Reference proteome</keyword>
<keyword evidence="1" id="KW-1133">Transmembrane helix</keyword>
<keyword evidence="1" id="KW-0472">Membrane</keyword>
<organism evidence="2 3">
    <name type="scientific">Trapa incisa</name>
    <dbReference type="NCBI Taxonomy" id="236973"/>
    <lineage>
        <taxon>Eukaryota</taxon>
        <taxon>Viridiplantae</taxon>
        <taxon>Streptophyta</taxon>
        <taxon>Embryophyta</taxon>
        <taxon>Tracheophyta</taxon>
        <taxon>Spermatophyta</taxon>
        <taxon>Magnoliopsida</taxon>
        <taxon>eudicotyledons</taxon>
        <taxon>Gunneridae</taxon>
        <taxon>Pentapetalae</taxon>
        <taxon>rosids</taxon>
        <taxon>malvids</taxon>
        <taxon>Myrtales</taxon>
        <taxon>Lythraceae</taxon>
        <taxon>Trapa</taxon>
    </lineage>
</organism>
<evidence type="ECO:0000256" key="1">
    <source>
        <dbReference type="SAM" id="Phobius"/>
    </source>
</evidence>
<dbReference type="Proteomes" id="UP001345219">
    <property type="component" value="Chromosome 10"/>
</dbReference>
<comment type="caution">
    <text evidence="2">The sequence shown here is derived from an EMBL/GenBank/DDBJ whole genome shotgun (WGS) entry which is preliminary data.</text>
</comment>
<dbReference type="EMBL" id="JAXIOK010000021">
    <property type="protein sequence ID" value="KAK4746143.1"/>
    <property type="molecule type" value="Genomic_DNA"/>
</dbReference>